<evidence type="ECO:0000313" key="2">
    <source>
        <dbReference type="EMBL" id="QTA83428.1"/>
    </source>
</evidence>
<accession>A0A975GK41</accession>
<keyword evidence="1" id="KW-0472">Membrane</keyword>
<name>A0A975GK41_9BACT</name>
<sequence>MIIKNKLQQAFEQGIKKGIFGYIWILKILIPVSFLTMLIDYSQWINKIDFILEPVMGLLSLPPVAALPLLAGLLTGIYGAVAAMTVLPMTLEQMTLTAIFLLISHNLIQEGIIQSKSGCSFIKATIFRLTASVITVAVSAQILISEPAVLVTDPAAVSNALDFISTLKSWGIETSYLCIKIFAIIMVLMIIIEIMKNFNLIAKIIIVINPLLKFMGLDRQVGMLWLAASLFGISYGAAVIVEETKENKYSEEELAKLHLSIGINHALIEDPALFLPLGIHAFWLWIPRLVTAVIAVQLMNLWYKIRQGKIFKVAHQD</sequence>
<keyword evidence="1" id="KW-0812">Transmembrane</keyword>
<evidence type="ECO:0000313" key="3">
    <source>
        <dbReference type="Proteomes" id="UP000663720"/>
    </source>
</evidence>
<reference evidence="2" key="1">
    <citation type="journal article" date="2021" name="Microb. Physiol.">
        <title>Proteogenomic Insights into the Physiology of Marine, Sulfate-Reducing, Filamentous Desulfonema limicola and Desulfonema magnum.</title>
        <authorList>
            <person name="Schnaars V."/>
            <person name="Wohlbrand L."/>
            <person name="Scheve S."/>
            <person name="Hinrichs C."/>
            <person name="Reinhardt R."/>
            <person name="Rabus R."/>
        </authorList>
    </citation>
    <scope>NUCLEOTIDE SEQUENCE</scope>
    <source>
        <strain evidence="2">5ac10</strain>
    </source>
</reference>
<gene>
    <name evidence="2" type="ORF">dnl_58350</name>
</gene>
<proteinExistence type="predicted"/>
<keyword evidence="1" id="KW-1133">Transmembrane helix</keyword>
<dbReference type="RefSeq" id="WP_246514820.1">
    <property type="nucleotide sequence ID" value="NZ_CP061799.1"/>
</dbReference>
<dbReference type="AlphaFoldDB" id="A0A975GK41"/>
<feature type="transmembrane region" description="Helical" evidence="1">
    <location>
        <begin position="21"/>
        <end position="44"/>
    </location>
</feature>
<organism evidence="2 3">
    <name type="scientific">Desulfonema limicola</name>
    <dbReference type="NCBI Taxonomy" id="45656"/>
    <lineage>
        <taxon>Bacteria</taxon>
        <taxon>Pseudomonadati</taxon>
        <taxon>Thermodesulfobacteriota</taxon>
        <taxon>Desulfobacteria</taxon>
        <taxon>Desulfobacterales</taxon>
        <taxon>Desulfococcaceae</taxon>
        <taxon>Desulfonema</taxon>
    </lineage>
</organism>
<dbReference type="KEGG" id="dli:dnl_58350"/>
<dbReference type="Proteomes" id="UP000663720">
    <property type="component" value="Chromosome"/>
</dbReference>
<feature type="transmembrane region" description="Helical" evidence="1">
    <location>
        <begin position="64"/>
        <end position="87"/>
    </location>
</feature>
<feature type="transmembrane region" description="Helical" evidence="1">
    <location>
        <begin position="282"/>
        <end position="303"/>
    </location>
</feature>
<protein>
    <recommendedName>
        <fullName evidence="4">Iron transporter</fullName>
    </recommendedName>
</protein>
<evidence type="ECO:0008006" key="4">
    <source>
        <dbReference type="Google" id="ProtNLM"/>
    </source>
</evidence>
<feature type="transmembrane region" description="Helical" evidence="1">
    <location>
        <begin position="221"/>
        <end position="241"/>
    </location>
</feature>
<keyword evidence="3" id="KW-1185">Reference proteome</keyword>
<feature type="transmembrane region" description="Helical" evidence="1">
    <location>
        <begin position="174"/>
        <end position="195"/>
    </location>
</feature>
<evidence type="ECO:0000256" key="1">
    <source>
        <dbReference type="SAM" id="Phobius"/>
    </source>
</evidence>
<dbReference type="EMBL" id="CP061799">
    <property type="protein sequence ID" value="QTA83428.1"/>
    <property type="molecule type" value="Genomic_DNA"/>
</dbReference>
<feature type="transmembrane region" description="Helical" evidence="1">
    <location>
        <begin position="126"/>
        <end position="144"/>
    </location>
</feature>